<dbReference type="InterPro" id="IPR001460">
    <property type="entry name" value="PCN-bd_Tpept"/>
</dbReference>
<comment type="subcellular location">
    <subcellularLocation>
        <location evidence="1">Membrane</location>
    </subcellularLocation>
</comment>
<evidence type="ECO:0000256" key="5">
    <source>
        <dbReference type="SAM" id="Phobius"/>
    </source>
</evidence>
<name>A0A9X2HKA1_9MICC</name>
<feature type="compositionally biased region" description="Basic and acidic residues" evidence="4">
    <location>
        <begin position="610"/>
        <end position="624"/>
    </location>
</feature>
<evidence type="ECO:0000259" key="7">
    <source>
        <dbReference type="Pfam" id="PF03717"/>
    </source>
</evidence>
<gene>
    <name evidence="8" type="ORF">NBM05_10770</name>
</gene>
<dbReference type="GO" id="GO:0071555">
    <property type="term" value="P:cell wall organization"/>
    <property type="evidence" value="ECO:0007669"/>
    <property type="project" value="TreeGrafter"/>
</dbReference>
<proteinExistence type="inferred from homology"/>
<dbReference type="Pfam" id="PF03717">
    <property type="entry name" value="PBP_dimer"/>
    <property type="match status" value="1"/>
</dbReference>
<dbReference type="GO" id="GO:0008658">
    <property type="term" value="F:penicillin binding"/>
    <property type="evidence" value="ECO:0007669"/>
    <property type="project" value="InterPro"/>
</dbReference>
<dbReference type="AlphaFoldDB" id="A0A9X2HKA1"/>
<dbReference type="PANTHER" id="PTHR30627:SF1">
    <property type="entry name" value="PEPTIDOGLYCAN D,D-TRANSPEPTIDASE FTSI"/>
    <property type="match status" value="1"/>
</dbReference>
<keyword evidence="9" id="KW-1185">Reference proteome</keyword>
<dbReference type="Gene3D" id="3.90.1310.10">
    <property type="entry name" value="Penicillin-binding protein 2a (Domain 2)"/>
    <property type="match status" value="1"/>
</dbReference>
<dbReference type="SUPFAM" id="SSF56519">
    <property type="entry name" value="Penicillin binding protein dimerisation domain"/>
    <property type="match status" value="1"/>
</dbReference>
<dbReference type="Proteomes" id="UP001139502">
    <property type="component" value="Unassembled WGS sequence"/>
</dbReference>
<evidence type="ECO:0000256" key="1">
    <source>
        <dbReference type="ARBA" id="ARBA00004370"/>
    </source>
</evidence>
<dbReference type="InterPro" id="IPR050515">
    <property type="entry name" value="Beta-lactam/transpept"/>
</dbReference>
<evidence type="ECO:0000313" key="9">
    <source>
        <dbReference type="Proteomes" id="UP001139502"/>
    </source>
</evidence>
<feature type="region of interest" description="Disordered" evidence="4">
    <location>
        <begin position="604"/>
        <end position="624"/>
    </location>
</feature>
<feature type="domain" description="Penicillin-binding protein transpeptidase" evidence="6">
    <location>
        <begin position="285"/>
        <end position="575"/>
    </location>
</feature>
<comment type="caution">
    <text evidence="8">The sequence shown here is derived from an EMBL/GenBank/DDBJ whole genome shotgun (WGS) entry which is preliminary data.</text>
</comment>
<evidence type="ECO:0000313" key="8">
    <source>
        <dbReference type="EMBL" id="MCP3426468.1"/>
    </source>
</evidence>
<dbReference type="InterPro" id="IPR005311">
    <property type="entry name" value="PBP_dimer"/>
</dbReference>
<evidence type="ECO:0000259" key="6">
    <source>
        <dbReference type="Pfam" id="PF00905"/>
    </source>
</evidence>
<keyword evidence="5" id="KW-0812">Transmembrane</keyword>
<feature type="compositionally biased region" description="Basic and acidic residues" evidence="4">
    <location>
        <begin position="1"/>
        <end position="23"/>
    </location>
</feature>
<dbReference type="Pfam" id="PF00905">
    <property type="entry name" value="Transpeptidase"/>
    <property type="match status" value="1"/>
</dbReference>
<feature type="transmembrane region" description="Helical" evidence="5">
    <location>
        <begin position="43"/>
        <end position="62"/>
    </location>
</feature>
<comment type="similarity">
    <text evidence="2">Belongs to the transpeptidase family.</text>
</comment>
<dbReference type="GO" id="GO:0005886">
    <property type="term" value="C:plasma membrane"/>
    <property type="evidence" value="ECO:0007669"/>
    <property type="project" value="TreeGrafter"/>
</dbReference>
<dbReference type="Gene3D" id="3.30.450.330">
    <property type="match status" value="1"/>
</dbReference>
<dbReference type="RefSeq" id="WP_254167181.1">
    <property type="nucleotide sequence ID" value="NZ_JANAFB010000027.1"/>
</dbReference>
<keyword evidence="3 5" id="KW-0472">Membrane</keyword>
<feature type="region of interest" description="Disordered" evidence="4">
    <location>
        <begin position="1"/>
        <end position="33"/>
    </location>
</feature>
<feature type="domain" description="Penicillin-binding protein dimerisation" evidence="7">
    <location>
        <begin position="85"/>
        <end position="240"/>
    </location>
</feature>
<dbReference type="PANTHER" id="PTHR30627">
    <property type="entry name" value="PEPTIDOGLYCAN D,D-TRANSPEPTIDASE"/>
    <property type="match status" value="1"/>
</dbReference>
<dbReference type="InterPro" id="IPR012338">
    <property type="entry name" value="Beta-lactam/transpept-like"/>
</dbReference>
<sequence length="624" mass="66940">MDSTEDRPPRSGEQRGGEPRDGAGAEASKAAPRPAQGILRRSFLGISAFLAVLAVLAGRLFYVQAIDPVGRAEQALERRRRTQVEPALRGEIHDAGGAVLARSIQRYKITVDQSAVTSFSRIRGDAIEEVSPEELVYQLADLLDLPDREVMESLDGDSRYAVVAEDVTPDVYNAVMDLGAEFLYGEAVSKRSYPDGSVGGSVVGFLNSEGAAGGIEQQFDADLAGEDGERSYEISADGIRIPVGEDVNRPARNGKTVRLTIDRDIQYFAQQQVRARAEELDAEWGTAVVMRVSDGAVLALADSSTIDPNDFSDADGGDFSPRAVTHLTEPGSTEKVLTAAAVIDSGHSEPTTEFDVPAQLRIDGELITDSFEHGDERRTLAGIIADSMNTGTVLAGKQLSRQERYDWFRKFGVGSPTGIELPGEGQGLFAEPDSWDVRQQYTILFGQGVSQTPLQTVMAYQAIANDGVKLTPKIVDSITDADGEEEDRPAPEGSRVVSSDTARKMREIMEVVVTEGGAKEAAVPGWRVGGKTGTAEAPADDGSGFDGYTTSFVGMAPIDDPEYLVAVVMHRPQGEVTAIGTTVAFSRIMRAVLQHYRVPRSTTDPVEIPKFADGHGDGDRDGGQ</sequence>
<reference evidence="8" key="1">
    <citation type="submission" date="2022-06" db="EMBL/GenBank/DDBJ databases">
        <title>Rothia sp. isolated from sandalwood seedling.</title>
        <authorList>
            <person name="Tuikhar N."/>
            <person name="Kirdat K."/>
            <person name="Thorat V."/>
            <person name="Swetha P."/>
            <person name="Padma S."/>
            <person name="Sundararaj R."/>
            <person name="Yadav A."/>
        </authorList>
    </citation>
    <scope>NUCLEOTIDE SEQUENCE</scope>
    <source>
        <strain evidence="8">AR01</strain>
    </source>
</reference>
<protein>
    <submittedName>
        <fullName evidence="8">Penicillin-binding protein 2</fullName>
    </submittedName>
</protein>
<organism evidence="8 9">
    <name type="scientific">Rothia santali</name>
    <dbReference type="NCBI Taxonomy" id="2949643"/>
    <lineage>
        <taxon>Bacteria</taxon>
        <taxon>Bacillati</taxon>
        <taxon>Actinomycetota</taxon>
        <taxon>Actinomycetes</taxon>
        <taxon>Micrococcales</taxon>
        <taxon>Micrococcaceae</taxon>
        <taxon>Rothia</taxon>
    </lineage>
</organism>
<keyword evidence="5" id="KW-1133">Transmembrane helix</keyword>
<feature type="region of interest" description="Disordered" evidence="4">
    <location>
        <begin position="480"/>
        <end position="501"/>
    </location>
</feature>
<evidence type="ECO:0000256" key="3">
    <source>
        <dbReference type="ARBA" id="ARBA00023136"/>
    </source>
</evidence>
<accession>A0A9X2HKA1</accession>
<dbReference type="SUPFAM" id="SSF56601">
    <property type="entry name" value="beta-lactamase/transpeptidase-like"/>
    <property type="match status" value="1"/>
</dbReference>
<evidence type="ECO:0000256" key="4">
    <source>
        <dbReference type="SAM" id="MobiDB-lite"/>
    </source>
</evidence>
<dbReference type="EMBL" id="JANAFB010000027">
    <property type="protein sequence ID" value="MCP3426468.1"/>
    <property type="molecule type" value="Genomic_DNA"/>
</dbReference>
<dbReference type="Gene3D" id="3.40.710.10">
    <property type="entry name" value="DD-peptidase/beta-lactamase superfamily"/>
    <property type="match status" value="1"/>
</dbReference>
<evidence type="ECO:0000256" key="2">
    <source>
        <dbReference type="ARBA" id="ARBA00007171"/>
    </source>
</evidence>
<dbReference type="InterPro" id="IPR036138">
    <property type="entry name" value="PBP_dimer_sf"/>
</dbReference>